<organism evidence="2 3">
    <name type="scientific">Torulaspora delbrueckii</name>
    <name type="common">Yeast</name>
    <name type="synonym">Candida colliculosa</name>
    <dbReference type="NCBI Taxonomy" id="4950"/>
    <lineage>
        <taxon>Eukaryota</taxon>
        <taxon>Fungi</taxon>
        <taxon>Dikarya</taxon>
        <taxon>Ascomycota</taxon>
        <taxon>Saccharomycotina</taxon>
        <taxon>Saccharomycetes</taxon>
        <taxon>Saccharomycetales</taxon>
        <taxon>Saccharomycetaceae</taxon>
        <taxon>Torulaspora</taxon>
    </lineage>
</organism>
<proteinExistence type="predicted"/>
<dbReference type="Gene3D" id="1.20.120.20">
    <property type="entry name" value="Apolipoprotein"/>
    <property type="match status" value="1"/>
</dbReference>
<keyword evidence="3" id="KW-1185">Reference proteome</keyword>
<feature type="compositionally biased region" description="Basic and acidic residues" evidence="1">
    <location>
        <begin position="62"/>
        <end position="130"/>
    </location>
</feature>
<dbReference type="AlphaFoldDB" id="G8ZRD0"/>
<accession>G8ZRD0</accession>
<reference evidence="2 3" key="1">
    <citation type="journal article" date="2011" name="Proc. Natl. Acad. Sci. U.S.A.">
        <title>Evolutionary erosion of yeast sex chromosomes by mating-type switching accidents.</title>
        <authorList>
            <person name="Gordon J.L."/>
            <person name="Armisen D."/>
            <person name="Proux-Wera E."/>
            <person name="Oheigeartaigh S.S."/>
            <person name="Byrne K.P."/>
            <person name="Wolfe K.H."/>
        </authorList>
    </citation>
    <scope>NUCLEOTIDE SEQUENCE [LARGE SCALE GENOMIC DNA]</scope>
    <source>
        <strain evidence="3">ATCC 10662 / CBS 1146 / NBRC 0425 / NCYC 2629 / NRRL Y-866</strain>
    </source>
</reference>
<name>G8ZRD0_TORDE</name>
<dbReference type="EMBL" id="HE616744">
    <property type="protein sequence ID" value="CCE91072.1"/>
    <property type="molecule type" value="Genomic_DNA"/>
</dbReference>
<sequence length="148" mass="16358">MLSRSYLNVSRTVLYRPSMVIAQRSAFHTTRFTQKSATEVVKEKLDTLNKKIGQVAAEGIEKTQEATHKAGDVAQEAKEKASQKLGETEELSRSSKAELKDKAQSTMGRAEDKAEDLGKKAENVGKDVKKGAARNIEDAQDYVDKKTK</sequence>
<dbReference type="KEGG" id="tdl:TDEL_0C01830"/>
<dbReference type="eggNOG" id="ENOG502R0RA">
    <property type="taxonomic scope" value="Eukaryota"/>
</dbReference>
<feature type="region of interest" description="Disordered" evidence="1">
    <location>
        <begin position="62"/>
        <end position="148"/>
    </location>
</feature>
<dbReference type="InParanoid" id="G8ZRD0"/>
<dbReference type="OrthoDB" id="4023585at2759"/>
<dbReference type="HOGENOM" id="CLU_1760062_0_0_1"/>
<evidence type="ECO:0000313" key="3">
    <source>
        <dbReference type="Proteomes" id="UP000005627"/>
    </source>
</evidence>
<evidence type="ECO:0000313" key="2">
    <source>
        <dbReference type="EMBL" id="CCE91072.1"/>
    </source>
</evidence>
<dbReference type="Proteomes" id="UP000005627">
    <property type="component" value="Chromosome 3"/>
</dbReference>
<dbReference type="GeneID" id="11500407"/>
<protein>
    <submittedName>
        <fullName evidence="2">Uncharacterized protein</fullName>
    </submittedName>
</protein>
<dbReference type="RefSeq" id="XP_003680283.1">
    <property type="nucleotide sequence ID" value="XM_003680235.1"/>
</dbReference>
<dbReference type="STRING" id="1076872.G8ZRD0"/>
<evidence type="ECO:0000256" key="1">
    <source>
        <dbReference type="SAM" id="MobiDB-lite"/>
    </source>
</evidence>
<gene>
    <name evidence="2" type="primary">TDEL0C01830</name>
    <name evidence="2" type="ORF">TDEL_0C01830</name>
</gene>